<dbReference type="InterPro" id="IPR012000">
    <property type="entry name" value="Thiamin_PyroP_enz_cen_dom"/>
</dbReference>
<gene>
    <name evidence="8" type="ORF">ORQ98_24990</name>
</gene>
<dbReference type="InterPro" id="IPR011766">
    <property type="entry name" value="TPP_enzyme_TPP-bd"/>
</dbReference>
<feature type="domain" description="Thiamine pyrophosphate enzyme central" evidence="5">
    <location>
        <begin position="193"/>
        <end position="326"/>
    </location>
</feature>
<feature type="domain" description="Thiamine pyrophosphate enzyme TPP-binding" evidence="6">
    <location>
        <begin position="390"/>
        <end position="537"/>
    </location>
</feature>
<dbReference type="CDD" id="cd00568">
    <property type="entry name" value="TPP_enzymes"/>
    <property type="match status" value="1"/>
</dbReference>
<dbReference type="Gene3D" id="3.40.50.970">
    <property type="match status" value="2"/>
</dbReference>
<dbReference type="PANTHER" id="PTHR18968:SF13">
    <property type="entry name" value="ACETOLACTATE SYNTHASE CATALYTIC SUBUNIT, MITOCHONDRIAL"/>
    <property type="match status" value="1"/>
</dbReference>
<comment type="caution">
    <text evidence="8">The sequence shown here is derived from an EMBL/GenBank/DDBJ whole genome shotgun (WGS) entry which is preliminary data.</text>
</comment>
<sequence length="578" mass="62850">MKKTGAWLLRHALEQLQITFTYGIPGVHNTEIYDELASSKQITPILVTHEGNGAFMADAYSRTTGKVGVLVIVPGAGITQAASGIAEAYLDGIPMLVISGGIRCQGEFHYQLHDIRQHELLAPITKATFHIQKQSEIIETVYKAYDIATTGEPGPVFIEIPVDIQLETGVVEKITNYQPLPPAALTSDTLKSINTAVAMLVEAKQPGIFVGWGAVAAVSTLQSIAEYLSAPVATTLQGLSSFPANHPLHTGMGFGPASVPAAEEAFKQCDCLLAIGTRFAEIATGSYGLPVPDKLIHVDINPQVFNKNYQATVTIEGDAGQVLSELLVELEKLGSPRNYTELAGSIQDYKQRYFTEWLAHYSNERVNPAALFRELRTLVENDAFIITDDGNHTFLTAELMPIHEGRHFISPTDFNCMGYAVPAAIATKLAHPEQMVIAVVGDGALLMSGLELTTAANYQLGVIYLIFNDGELAQIAQAQQIPYNRKTCTQLGAIKFSELAVATGCEYIRIKGEDVITEKLQQALALASENKPVVVDIAIDYSKRTRFTDGVVTTNLKRFPLKTQLKMVSRAIYRKLAG</sequence>
<keyword evidence="9" id="KW-1185">Reference proteome</keyword>
<dbReference type="SUPFAM" id="SSF52467">
    <property type="entry name" value="DHS-like NAD/FAD-binding domain"/>
    <property type="match status" value="1"/>
</dbReference>
<dbReference type="Proteomes" id="UP001528823">
    <property type="component" value="Unassembled WGS sequence"/>
</dbReference>
<dbReference type="InterPro" id="IPR045229">
    <property type="entry name" value="TPP_enz"/>
</dbReference>
<comment type="cofactor">
    <cofactor evidence="1">
        <name>thiamine diphosphate</name>
        <dbReference type="ChEBI" id="CHEBI:58937"/>
    </cofactor>
</comment>
<dbReference type="SUPFAM" id="SSF52518">
    <property type="entry name" value="Thiamin diphosphate-binding fold (THDP-binding)"/>
    <property type="match status" value="2"/>
</dbReference>
<dbReference type="EMBL" id="JAPMOU010000056">
    <property type="protein sequence ID" value="MDE1465224.1"/>
    <property type="molecule type" value="Genomic_DNA"/>
</dbReference>
<feature type="domain" description="Thiamine pyrophosphate enzyme N-terminal TPP-binding" evidence="7">
    <location>
        <begin position="4"/>
        <end position="117"/>
    </location>
</feature>
<evidence type="ECO:0000259" key="6">
    <source>
        <dbReference type="Pfam" id="PF02775"/>
    </source>
</evidence>
<dbReference type="CDD" id="cd07035">
    <property type="entry name" value="TPP_PYR_POX_like"/>
    <property type="match status" value="1"/>
</dbReference>
<dbReference type="PROSITE" id="PS00187">
    <property type="entry name" value="TPP_ENZYMES"/>
    <property type="match status" value="1"/>
</dbReference>
<evidence type="ECO:0000256" key="3">
    <source>
        <dbReference type="ARBA" id="ARBA00023052"/>
    </source>
</evidence>
<evidence type="ECO:0000256" key="1">
    <source>
        <dbReference type="ARBA" id="ARBA00001964"/>
    </source>
</evidence>
<proteinExistence type="inferred from homology"/>
<reference evidence="8 9" key="1">
    <citation type="submission" date="2022-11" db="EMBL/GenBank/DDBJ databases">
        <title>Spartinivicinus poritis sp. nov., isolated from scleractinian coral Porites lutea.</title>
        <authorList>
            <person name="Zhang G."/>
            <person name="Cai L."/>
            <person name="Wei Q."/>
        </authorList>
    </citation>
    <scope>NUCLEOTIDE SEQUENCE [LARGE SCALE GENOMIC DNA]</scope>
    <source>
        <strain evidence="8 9">A2-2</strain>
    </source>
</reference>
<evidence type="ECO:0000259" key="5">
    <source>
        <dbReference type="Pfam" id="PF00205"/>
    </source>
</evidence>
<evidence type="ECO:0000259" key="7">
    <source>
        <dbReference type="Pfam" id="PF02776"/>
    </source>
</evidence>
<dbReference type="InterPro" id="IPR029061">
    <property type="entry name" value="THDP-binding"/>
</dbReference>
<protein>
    <submittedName>
        <fullName evidence="8">Thiamine pyrophosphate-binding protein</fullName>
    </submittedName>
</protein>
<dbReference type="Gene3D" id="3.40.50.1220">
    <property type="entry name" value="TPP-binding domain"/>
    <property type="match status" value="1"/>
</dbReference>
<dbReference type="InterPro" id="IPR012001">
    <property type="entry name" value="Thiamin_PyroP_enz_TPP-bd_dom"/>
</dbReference>
<dbReference type="Pfam" id="PF00205">
    <property type="entry name" value="TPP_enzyme_M"/>
    <property type="match status" value="1"/>
</dbReference>
<keyword evidence="3 4" id="KW-0786">Thiamine pyrophosphate</keyword>
<dbReference type="PANTHER" id="PTHR18968">
    <property type="entry name" value="THIAMINE PYROPHOSPHATE ENZYMES"/>
    <property type="match status" value="1"/>
</dbReference>
<comment type="similarity">
    <text evidence="2 4">Belongs to the TPP enzyme family.</text>
</comment>
<name>A0ABT5UJK8_9GAMM</name>
<evidence type="ECO:0000256" key="4">
    <source>
        <dbReference type="RuleBase" id="RU362132"/>
    </source>
</evidence>
<evidence type="ECO:0000313" key="8">
    <source>
        <dbReference type="EMBL" id="MDE1465224.1"/>
    </source>
</evidence>
<dbReference type="Pfam" id="PF02775">
    <property type="entry name" value="TPP_enzyme_C"/>
    <property type="match status" value="1"/>
</dbReference>
<dbReference type="InterPro" id="IPR029035">
    <property type="entry name" value="DHS-like_NAD/FAD-binding_dom"/>
</dbReference>
<dbReference type="RefSeq" id="WP_274691535.1">
    <property type="nucleotide sequence ID" value="NZ_JAPMOU010000056.1"/>
</dbReference>
<dbReference type="InterPro" id="IPR000399">
    <property type="entry name" value="TPP-bd_CS"/>
</dbReference>
<evidence type="ECO:0000313" key="9">
    <source>
        <dbReference type="Proteomes" id="UP001528823"/>
    </source>
</evidence>
<accession>A0ABT5UJK8</accession>
<organism evidence="8 9">
    <name type="scientific">Spartinivicinus poritis</name>
    <dbReference type="NCBI Taxonomy" id="2994640"/>
    <lineage>
        <taxon>Bacteria</taxon>
        <taxon>Pseudomonadati</taxon>
        <taxon>Pseudomonadota</taxon>
        <taxon>Gammaproteobacteria</taxon>
        <taxon>Oceanospirillales</taxon>
        <taxon>Zooshikellaceae</taxon>
        <taxon>Spartinivicinus</taxon>
    </lineage>
</organism>
<evidence type="ECO:0000256" key="2">
    <source>
        <dbReference type="ARBA" id="ARBA00007812"/>
    </source>
</evidence>
<dbReference type="Pfam" id="PF02776">
    <property type="entry name" value="TPP_enzyme_N"/>
    <property type="match status" value="1"/>
</dbReference>